<evidence type="ECO:0000313" key="2">
    <source>
        <dbReference type="Proteomes" id="UP000053593"/>
    </source>
</evidence>
<evidence type="ECO:0000313" key="1">
    <source>
        <dbReference type="EMBL" id="KIK63315.1"/>
    </source>
</evidence>
<gene>
    <name evidence="1" type="ORF">GYMLUDRAFT_241811</name>
</gene>
<dbReference type="AlphaFoldDB" id="A0A0D0BH49"/>
<dbReference type="Proteomes" id="UP000053593">
    <property type="component" value="Unassembled WGS sequence"/>
</dbReference>
<dbReference type="HOGENOM" id="CLU_980227_0_0_1"/>
<proteinExistence type="predicted"/>
<sequence>MVSSNEGGGGGGGDGRVVDQMVYRMLTVGSGSPIPLLSLSLDSNDGVDDVNVDWDIGGAMRRRALESLVELIRATSWEEQVHKVCGWWNVKQEKRFGRKTDCVWHGDGTEKARSPKPLRSRTRWQIAARVYAQLVIRRCRTEESIDENQPRLLHWSEKIFSSSLYSSTSSRRRKCFSNASSGQNILHASYLPFMITDALPSRAKLTNPTLTPDQLGLAFFIGRPRAIVLQLPDTLEYKLVHIPLPEYQTPRTTGRQTLSLPLRVRTKVGTRVHLVSSNLGTSFR</sequence>
<keyword evidence="2" id="KW-1185">Reference proteome</keyword>
<reference evidence="1 2" key="1">
    <citation type="submission" date="2014-04" db="EMBL/GenBank/DDBJ databases">
        <title>Evolutionary Origins and Diversification of the Mycorrhizal Mutualists.</title>
        <authorList>
            <consortium name="DOE Joint Genome Institute"/>
            <consortium name="Mycorrhizal Genomics Consortium"/>
            <person name="Kohler A."/>
            <person name="Kuo A."/>
            <person name="Nagy L.G."/>
            <person name="Floudas D."/>
            <person name="Copeland A."/>
            <person name="Barry K.W."/>
            <person name="Cichocki N."/>
            <person name="Veneault-Fourrey C."/>
            <person name="LaButti K."/>
            <person name="Lindquist E.A."/>
            <person name="Lipzen A."/>
            <person name="Lundell T."/>
            <person name="Morin E."/>
            <person name="Murat C."/>
            <person name="Riley R."/>
            <person name="Ohm R."/>
            <person name="Sun H."/>
            <person name="Tunlid A."/>
            <person name="Henrissat B."/>
            <person name="Grigoriev I.V."/>
            <person name="Hibbett D.S."/>
            <person name="Martin F."/>
        </authorList>
    </citation>
    <scope>NUCLEOTIDE SEQUENCE [LARGE SCALE GENOMIC DNA]</scope>
    <source>
        <strain evidence="1 2">FD-317 M1</strain>
    </source>
</reference>
<dbReference type="EMBL" id="KN834764">
    <property type="protein sequence ID" value="KIK63315.1"/>
    <property type="molecule type" value="Genomic_DNA"/>
</dbReference>
<protein>
    <submittedName>
        <fullName evidence="1">Uncharacterized protein</fullName>
    </submittedName>
</protein>
<organism evidence="1 2">
    <name type="scientific">Collybiopsis luxurians FD-317 M1</name>
    <dbReference type="NCBI Taxonomy" id="944289"/>
    <lineage>
        <taxon>Eukaryota</taxon>
        <taxon>Fungi</taxon>
        <taxon>Dikarya</taxon>
        <taxon>Basidiomycota</taxon>
        <taxon>Agaricomycotina</taxon>
        <taxon>Agaricomycetes</taxon>
        <taxon>Agaricomycetidae</taxon>
        <taxon>Agaricales</taxon>
        <taxon>Marasmiineae</taxon>
        <taxon>Omphalotaceae</taxon>
        <taxon>Collybiopsis</taxon>
        <taxon>Collybiopsis luxurians</taxon>
    </lineage>
</organism>
<accession>A0A0D0BH49</accession>
<name>A0A0D0BH49_9AGAR</name>